<protein>
    <submittedName>
        <fullName evidence="1">Uncharacterized protein</fullName>
    </submittedName>
</protein>
<dbReference type="STRING" id="909613.UO65_1738"/>
<dbReference type="AlphaFoldDB" id="W7IRF6"/>
<comment type="caution">
    <text evidence="1">The sequence shown here is derived from an EMBL/GenBank/DDBJ whole genome shotgun (WGS) entry which is preliminary data.</text>
</comment>
<evidence type="ECO:0000313" key="1">
    <source>
        <dbReference type="EMBL" id="EWC62948.1"/>
    </source>
</evidence>
<dbReference type="EMBL" id="AYXG01000063">
    <property type="protein sequence ID" value="EWC62948.1"/>
    <property type="molecule type" value="Genomic_DNA"/>
</dbReference>
<proteinExistence type="predicted"/>
<evidence type="ECO:0000313" key="2">
    <source>
        <dbReference type="Proteomes" id="UP000019277"/>
    </source>
</evidence>
<accession>W7IRF6</accession>
<sequence>MAATIEPPTATESVRQSLTDLGEAAVLRYQGTMQAAGNHKATFDITAAGSGEMTGTLGLDGKSATVLVVDRSTFLRAAADFWATLPGIADGPSKGAAVADRWVKVPAGLIGVELADVFTPQTLGQNLAEGVETAGDRPLTDGARTKVGDVEVVRSKTGRGAVSTTAKAPYGVVKVELDKAGDSDSTSVRDLVATVTDGSAGVAKFYQDFAAAAQQVTAPVDVLTTVQESSHSFEGCGAQSCSIVVRFTNNSKLAVKVSVRGTWQGDGAALGACDAVTGPVAPGQGGGATCTLATPEWVGFFQRANSVPGNHPYSVQWSTLVLADPPDLSKVGARAAAAPADPRVRKTEGSNFVYSIGYAEGGREVVWKYGAVATKFWAEHAEQQLLVCLGTTGKVCLSRLVTATDDAAAAQGLVKQLVDGYRNTAKACPAGQWVGCAG</sequence>
<name>W7IRF6_9PSEU</name>
<reference evidence="1 2" key="1">
    <citation type="journal article" date="2014" name="Genome Announc.">
        <title>Draft Genome Sequence of the Antitrypanosomally Active Sponge-Associated Bacterium Actinokineospora sp. Strain EG49.</title>
        <authorList>
            <person name="Harjes J."/>
            <person name="Ryu T."/>
            <person name="Abdelmohsen U.R."/>
            <person name="Moitinho-Silva L."/>
            <person name="Horn H."/>
            <person name="Ravasi T."/>
            <person name="Hentschel U."/>
        </authorList>
    </citation>
    <scope>NUCLEOTIDE SEQUENCE [LARGE SCALE GENOMIC DNA]</scope>
    <source>
        <strain evidence="1 2">EG49</strain>
    </source>
</reference>
<organism evidence="1 2">
    <name type="scientific">Actinokineospora spheciospongiae</name>
    <dbReference type="NCBI Taxonomy" id="909613"/>
    <lineage>
        <taxon>Bacteria</taxon>
        <taxon>Bacillati</taxon>
        <taxon>Actinomycetota</taxon>
        <taxon>Actinomycetes</taxon>
        <taxon>Pseudonocardiales</taxon>
        <taxon>Pseudonocardiaceae</taxon>
        <taxon>Actinokineospora</taxon>
    </lineage>
</organism>
<dbReference type="Proteomes" id="UP000019277">
    <property type="component" value="Unassembled WGS sequence"/>
</dbReference>
<keyword evidence="2" id="KW-1185">Reference proteome</keyword>
<gene>
    <name evidence="1" type="ORF">UO65_1738</name>
</gene>